<dbReference type="PANTHER" id="PTHR33835:SF1">
    <property type="entry name" value="METALLO-BETA-LACTAMASE DOMAIN-CONTAINING PROTEIN"/>
    <property type="match status" value="1"/>
</dbReference>
<dbReference type="KEGG" id="hyl:LPB072_22495"/>
<evidence type="ECO:0000313" key="4">
    <source>
        <dbReference type="Proteomes" id="UP000185680"/>
    </source>
</evidence>
<dbReference type="AlphaFoldDB" id="A0A167GC80"/>
<reference evidence="2 3" key="1">
    <citation type="submission" date="2016-02" db="EMBL/GenBank/DDBJ databases">
        <title>Draft genome sequence of Hydrogenophaga sp. LPB0072.</title>
        <authorList>
            <person name="Shin S.-K."/>
            <person name="Yi H."/>
        </authorList>
    </citation>
    <scope>NUCLEOTIDE SEQUENCE [LARGE SCALE GENOMIC DNA]</scope>
    <source>
        <strain evidence="2 3">LPB0072</strain>
    </source>
</reference>
<organism evidence="1 4">
    <name type="scientific">Hydrogenophaga crassostreae</name>
    <dbReference type="NCBI Taxonomy" id="1763535"/>
    <lineage>
        <taxon>Bacteria</taxon>
        <taxon>Pseudomonadati</taxon>
        <taxon>Pseudomonadota</taxon>
        <taxon>Betaproteobacteria</taxon>
        <taxon>Burkholderiales</taxon>
        <taxon>Comamonadaceae</taxon>
        <taxon>Hydrogenophaga</taxon>
    </lineage>
</organism>
<dbReference type="EMBL" id="LVWD01000043">
    <property type="protein sequence ID" value="OAD39253.1"/>
    <property type="molecule type" value="Genomic_DNA"/>
</dbReference>
<dbReference type="OrthoDB" id="450111at2"/>
<dbReference type="SUPFAM" id="SSF56281">
    <property type="entry name" value="Metallo-hydrolase/oxidoreductase"/>
    <property type="match status" value="1"/>
</dbReference>
<evidence type="ECO:0000313" key="2">
    <source>
        <dbReference type="EMBL" id="OAD39253.1"/>
    </source>
</evidence>
<dbReference type="InterPro" id="IPR036866">
    <property type="entry name" value="RibonucZ/Hydroxyglut_hydro"/>
</dbReference>
<evidence type="ECO:0000313" key="1">
    <source>
        <dbReference type="EMBL" id="AOW15164.1"/>
    </source>
</evidence>
<dbReference type="RefSeq" id="WP_066096452.1">
    <property type="nucleotide sequence ID" value="NZ_CP017476.1"/>
</dbReference>
<dbReference type="Pfam" id="PF14234">
    <property type="entry name" value="DUF4336"/>
    <property type="match status" value="1"/>
</dbReference>
<name>A0A167GC80_9BURK</name>
<evidence type="ECO:0008006" key="5">
    <source>
        <dbReference type="Google" id="ProtNLM"/>
    </source>
</evidence>
<protein>
    <recommendedName>
        <fullName evidence="5">DUF4336 domain-containing protein</fullName>
    </recommendedName>
</protein>
<sequence>MLQSIAPDLWCATHRFKSMGLALSSRMTVVRFPDGALWLHSPIPLTEALKNGLNQLGRVRWIVAPNLAHHLFAGEALKAYPLAQLWGAPGLIKKRPDLTELRTLPREVLPEWASELDQVFVEGMPLVRETVWFHERSKTLIATDLCMWFQGDWPWQSRAYGHLNGVMNGLAVSRLVSLVTRDKPAAAASCQRILRWPIERVVMAHDSIVDMNAKVQLAKALARFSPD</sequence>
<proteinExistence type="predicted"/>
<dbReference type="EMBL" id="CP017476">
    <property type="protein sequence ID" value="AOW15164.1"/>
    <property type="molecule type" value="Genomic_DNA"/>
</dbReference>
<gene>
    <name evidence="1" type="ORF">LPB072_22495</name>
    <name evidence="2" type="ORF">LPB72_21880</name>
</gene>
<keyword evidence="3" id="KW-1185">Reference proteome</keyword>
<dbReference type="InterPro" id="IPR025638">
    <property type="entry name" value="DUF4336"/>
</dbReference>
<reference evidence="1 4" key="2">
    <citation type="submission" date="2016-10" db="EMBL/GenBank/DDBJ databases">
        <title>Hydorgenophaga sp. LPB0072 isolated from gastropod.</title>
        <authorList>
            <person name="Kim E."/>
            <person name="Yi H."/>
        </authorList>
    </citation>
    <scope>NUCLEOTIDE SEQUENCE [LARGE SCALE GENOMIC DNA]</scope>
    <source>
        <strain evidence="1 4">LPB0072</strain>
    </source>
</reference>
<dbReference type="PANTHER" id="PTHR33835">
    <property type="entry name" value="YALI0C07656P"/>
    <property type="match status" value="1"/>
</dbReference>
<dbReference type="Proteomes" id="UP000185657">
    <property type="component" value="Unassembled WGS sequence"/>
</dbReference>
<accession>A0A167GC80</accession>
<dbReference type="STRING" id="1763535.LPB072_22495"/>
<evidence type="ECO:0000313" key="3">
    <source>
        <dbReference type="Proteomes" id="UP000185657"/>
    </source>
</evidence>
<dbReference type="Proteomes" id="UP000185680">
    <property type="component" value="Chromosome"/>
</dbReference>